<accession>A0A067STC3</accession>
<protein>
    <recommendedName>
        <fullName evidence="3">HNH nuclease domain-containing protein</fullName>
    </recommendedName>
</protein>
<keyword evidence="2" id="KW-1185">Reference proteome</keyword>
<organism evidence="1 2">
    <name type="scientific">Galerina marginata (strain CBS 339.88)</name>
    <dbReference type="NCBI Taxonomy" id="685588"/>
    <lineage>
        <taxon>Eukaryota</taxon>
        <taxon>Fungi</taxon>
        <taxon>Dikarya</taxon>
        <taxon>Basidiomycota</taxon>
        <taxon>Agaricomycotina</taxon>
        <taxon>Agaricomycetes</taxon>
        <taxon>Agaricomycetidae</taxon>
        <taxon>Agaricales</taxon>
        <taxon>Agaricineae</taxon>
        <taxon>Strophariaceae</taxon>
        <taxon>Galerina</taxon>
    </lineage>
</organism>
<sequence>MTPLPPKVPERLQDDVHVHAVSAYNICLSVESSLQLAVNNGENVEKDIIYIRILGYLIHFVPTDLGLTVVVAEIFSAKSDRDLLNVGKTYFDHFIRAFRANRGRTPTPSNHASPRSFDTVADMVNDTLEHAPQSHSTAKKHALIRDGYCCVVTGKYDMDSVLVIKELRDKLNADRSLETDGTQCAHIFAEFTNQDIELGPHKVFIIRFGYTQLPDDLNGSNVHRLENVMTVAPGFQLAFDQLKVWLVATNVENKYKLEATERFFLNGYPKFVTFKTPDPVKFPVPSAVYLSIHAACAKITHLSGAGACIDEFYRDMYDSTTLDPNGASAEMLEHALFELRAAGRPVPSLLE</sequence>
<dbReference type="EMBL" id="KL142386">
    <property type="protein sequence ID" value="KDR73312.1"/>
    <property type="molecule type" value="Genomic_DNA"/>
</dbReference>
<dbReference type="OrthoDB" id="2104739at2759"/>
<evidence type="ECO:0000313" key="2">
    <source>
        <dbReference type="Proteomes" id="UP000027222"/>
    </source>
</evidence>
<name>A0A067STC3_GALM3</name>
<dbReference type="AlphaFoldDB" id="A0A067STC3"/>
<dbReference type="Proteomes" id="UP000027222">
    <property type="component" value="Unassembled WGS sequence"/>
</dbReference>
<proteinExistence type="predicted"/>
<dbReference type="STRING" id="685588.A0A067STC3"/>
<evidence type="ECO:0008006" key="3">
    <source>
        <dbReference type="Google" id="ProtNLM"/>
    </source>
</evidence>
<evidence type="ECO:0000313" key="1">
    <source>
        <dbReference type="EMBL" id="KDR73312.1"/>
    </source>
</evidence>
<gene>
    <name evidence="1" type="ORF">GALMADRAFT_270137</name>
</gene>
<dbReference type="HOGENOM" id="CLU_049186_1_0_1"/>
<reference evidence="2" key="1">
    <citation type="journal article" date="2014" name="Proc. Natl. Acad. Sci. U.S.A.">
        <title>Extensive sampling of basidiomycete genomes demonstrates inadequacy of the white-rot/brown-rot paradigm for wood decay fungi.</title>
        <authorList>
            <person name="Riley R."/>
            <person name="Salamov A.A."/>
            <person name="Brown D.W."/>
            <person name="Nagy L.G."/>
            <person name="Floudas D."/>
            <person name="Held B.W."/>
            <person name="Levasseur A."/>
            <person name="Lombard V."/>
            <person name="Morin E."/>
            <person name="Otillar R."/>
            <person name="Lindquist E.A."/>
            <person name="Sun H."/>
            <person name="LaButti K.M."/>
            <person name="Schmutz J."/>
            <person name="Jabbour D."/>
            <person name="Luo H."/>
            <person name="Baker S.E."/>
            <person name="Pisabarro A.G."/>
            <person name="Walton J.D."/>
            <person name="Blanchette R.A."/>
            <person name="Henrissat B."/>
            <person name="Martin F."/>
            <person name="Cullen D."/>
            <person name="Hibbett D.S."/>
            <person name="Grigoriev I.V."/>
        </authorList>
    </citation>
    <scope>NUCLEOTIDE SEQUENCE [LARGE SCALE GENOMIC DNA]</scope>
    <source>
        <strain evidence="2">CBS 339.88</strain>
    </source>
</reference>